<keyword evidence="2" id="KW-1185">Reference proteome</keyword>
<dbReference type="EMBL" id="MUGV01000018">
    <property type="protein sequence ID" value="OXA79137.1"/>
    <property type="molecule type" value="Genomic_DNA"/>
</dbReference>
<name>A0ABX4BRE3_FLAFR</name>
<protein>
    <submittedName>
        <fullName evidence="1">Uncharacterized protein</fullName>
    </submittedName>
</protein>
<gene>
    <name evidence="1" type="ORF">B0A65_11360</name>
</gene>
<dbReference type="Proteomes" id="UP000198382">
    <property type="component" value="Unassembled WGS sequence"/>
</dbReference>
<comment type="caution">
    <text evidence="1">The sequence shown here is derived from an EMBL/GenBank/DDBJ whole genome shotgun (WGS) entry which is preliminary data.</text>
</comment>
<proteinExistence type="predicted"/>
<evidence type="ECO:0000313" key="1">
    <source>
        <dbReference type="EMBL" id="OXA79137.1"/>
    </source>
</evidence>
<reference evidence="1 2" key="1">
    <citation type="submission" date="2016-11" db="EMBL/GenBank/DDBJ databases">
        <title>Whole genomes of Flavobacteriaceae.</title>
        <authorList>
            <person name="Stine C."/>
            <person name="Li C."/>
            <person name="Tadesse D."/>
        </authorList>
    </citation>
    <scope>NUCLEOTIDE SEQUENCE [LARGE SCALE GENOMIC DNA]</scope>
    <source>
        <strain evidence="1 2">DSM 15937</strain>
    </source>
</reference>
<evidence type="ECO:0000313" key="2">
    <source>
        <dbReference type="Proteomes" id="UP000198382"/>
    </source>
</evidence>
<accession>A0ABX4BRE3</accession>
<organism evidence="1 2">
    <name type="scientific">Flavobacterium frigidimaris</name>
    <dbReference type="NCBI Taxonomy" id="262320"/>
    <lineage>
        <taxon>Bacteria</taxon>
        <taxon>Pseudomonadati</taxon>
        <taxon>Bacteroidota</taxon>
        <taxon>Flavobacteriia</taxon>
        <taxon>Flavobacteriales</taxon>
        <taxon>Flavobacteriaceae</taxon>
        <taxon>Flavobacterium</taxon>
    </lineage>
</organism>
<sequence>MHFLKKTHKQNLMGLFDIFKKQKKYQLPEMYNGIITKDEYNEILEICIKYHQDNGLIISKIDEGEIVTDIEGEEQHRYLDNLVRVLASYEKTIWSQLVYEHFDKLKPNRSALNYLYKDFEYASQFLRVLLKEDTFNLGDHVENYVHRVDFPKTNTFLILEFEEQFHYIRKDEIIEWEKLEHELFEIAIENLPENKVEVKEYKFGEKYTVFIFFSGDFSASLMLDLENRADYSIGKFGTLIAIPTKGTAYAHPIENGELLALIEILDPTIEQFYNEDPGNITTNFYWYHNDEIQIFPTEQSEKGLLISMPKDLLKLLNEDE</sequence>